<gene>
    <name evidence="1" type="ORF">GCM10008179_00190</name>
</gene>
<name>A0A9W6IY94_9HYPH</name>
<sequence length="216" mass="23747">MLGSGTHTKRVFFKRVGSIVTFSEPSYIEAWNTLSGRDDILPHPGEALGLVMGLHSAPNFRSRDWAKFAPATMPGVSNKAPISAAVQDAIARRGGGYTRQFVEELVTAWRHGGGRDVPPIFILSAPPPYRDHAIIRRAKAPPAVVVEAHRRFNASATQFFTELGVTVIGYPQSVHDDEGFLLPEYREGIDPLDPHHANSRFAGLMLDELERRVAAL</sequence>
<organism evidence="1 2">
    <name type="scientific">Hansschlegelia plantiphila</name>
    <dbReference type="NCBI Taxonomy" id="374655"/>
    <lineage>
        <taxon>Bacteria</taxon>
        <taxon>Pseudomonadati</taxon>
        <taxon>Pseudomonadota</taxon>
        <taxon>Alphaproteobacteria</taxon>
        <taxon>Hyphomicrobiales</taxon>
        <taxon>Methylopilaceae</taxon>
        <taxon>Hansschlegelia</taxon>
    </lineage>
</organism>
<keyword evidence="2" id="KW-1185">Reference proteome</keyword>
<dbReference type="AlphaFoldDB" id="A0A9W6IY94"/>
<dbReference type="RefSeq" id="WP_271166652.1">
    <property type="nucleotide sequence ID" value="NZ_BSFI01000001.1"/>
</dbReference>
<dbReference type="Proteomes" id="UP001143372">
    <property type="component" value="Unassembled WGS sequence"/>
</dbReference>
<protein>
    <submittedName>
        <fullName evidence="1">Uncharacterized protein</fullName>
    </submittedName>
</protein>
<reference evidence="1" key="2">
    <citation type="submission" date="2023-01" db="EMBL/GenBank/DDBJ databases">
        <authorList>
            <person name="Sun Q."/>
            <person name="Evtushenko L."/>
        </authorList>
    </citation>
    <scope>NUCLEOTIDE SEQUENCE</scope>
    <source>
        <strain evidence="1">VKM B-2347</strain>
    </source>
</reference>
<evidence type="ECO:0000313" key="1">
    <source>
        <dbReference type="EMBL" id="GLK66381.1"/>
    </source>
</evidence>
<dbReference type="EMBL" id="BSFI01000001">
    <property type="protein sequence ID" value="GLK66381.1"/>
    <property type="molecule type" value="Genomic_DNA"/>
</dbReference>
<proteinExistence type="predicted"/>
<evidence type="ECO:0000313" key="2">
    <source>
        <dbReference type="Proteomes" id="UP001143372"/>
    </source>
</evidence>
<reference evidence="1" key="1">
    <citation type="journal article" date="2014" name="Int. J. Syst. Evol. Microbiol.">
        <title>Complete genome sequence of Corynebacterium casei LMG S-19264T (=DSM 44701T), isolated from a smear-ripened cheese.</title>
        <authorList>
            <consortium name="US DOE Joint Genome Institute (JGI-PGF)"/>
            <person name="Walter F."/>
            <person name="Albersmeier A."/>
            <person name="Kalinowski J."/>
            <person name="Ruckert C."/>
        </authorList>
    </citation>
    <scope>NUCLEOTIDE SEQUENCE</scope>
    <source>
        <strain evidence="1">VKM B-2347</strain>
    </source>
</reference>
<comment type="caution">
    <text evidence="1">The sequence shown here is derived from an EMBL/GenBank/DDBJ whole genome shotgun (WGS) entry which is preliminary data.</text>
</comment>
<accession>A0A9W6IY94</accession>